<dbReference type="Pfam" id="PF06946">
    <property type="entry name" value="Phage_holin_5_1"/>
    <property type="match status" value="1"/>
</dbReference>
<evidence type="ECO:0000313" key="1">
    <source>
        <dbReference type="EMBL" id="GEK57134.1"/>
    </source>
</evidence>
<organism evidence="1 2">
    <name type="scientific">Marinococcus halophilus</name>
    <dbReference type="NCBI Taxonomy" id="1371"/>
    <lineage>
        <taxon>Bacteria</taxon>
        <taxon>Bacillati</taxon>
        <taxon>Bacillota</taxon>
        <taxon>Bacilli</taxon>
        <taxon>Bacillales</taxon>
        <taxon>Bacillaceae</taxon>
        <taxon>Marinococcus</taxon>
    </lineage>
</organism>
<evidence type="ECO:0000313" key="2">
    <source>
        <dbReference type="Proteomes" id="UP000321051"/>
    </source>
</evidence>
<gene>
    <name evidence="1" type="ORF">MHA01_00390</name>
</gene>
<dbReference type="RefSeq" id="WP_094907761.1">
    <property type="nucleotide sequence ID" value="NZ_BJUN01000001.1"/>
</dbReference>
<evidence type="ECO:0008006" key="3">
    <source>
        <dbReference type="Google" id="ProtNLM"/>
    </source>
</evidence>
<sequence>MMIEMGIIIAVITALGEGIKKAGVPKKFMPVVSIVLGVTGGLFFVDGDVANQVFYGVAMGLGASGLFDISKVKNTFGNSKKVKSVSGK</sequence>
<dbReference type="OrthoDB" id="2474071at2"/>
<name>A0A510Y1H3_MARHA</name>
<comment type="caution">
    <text evidence="1">The sequence shown here is derived from an EMBL/GenBank/DDBJ whole genome shotgun (WGS) entry which is preliminary data.</text>
</comment>
<accession>A0A510Y1H3</accession>
<reference evidence="1 2" key="1">
    <citation type="submission" date="2019-07" db="EMBL/GenBank/DDBJ databases">
        <title>Whole genome shotgun sequence of Marinococcus halophilus NBRC 102359.</title>
        <authorList>
            <person name="Hosoyama A."/>
            <person name="Uohara A."/>
            <person name="Ohji S."/>
            <person name="Ichikawa N."/>
        </authorList>
    </citation>
    <scope>NUCLEOTIDE SEQUENCE [LARGE SCALE GENOMIC DNA]</scope>
    <source>
        <strain evidence="1 2">NBRC 102359</strain>
    </source>
</reference>
<keyword evidence="2" id="KW-1185">Reference proteome</keyword>
<proteinExistence type="predicted"/>
<dbReference type="EMBL" id="BJUN01000001">
    <property type="protein sequence ID" value="GEK57134.1"/>
    <property type="molecule type" value="Genomic_DNA"/>
</dbReference>
<dbReference type="Proteomes" id="UP000321051">
    <property type="component" value="Unassembled WGS sequence"/>
</dbReference>
<protein>
    <recommendedName>
        <fullName evidence="3">Holin</fullName>
    </recommendedName>
</protein>
<dbReference type="InterPro" id="IPR009708">
    <property type="entry name" value="Phage_A118_holin/antiholin"/>
</dbReference>
<dbReference type="AlphaFoldDB" id="A0A510Y1H3"/>